<reference evidence="16" key="1">
    <citation type="submission" date="2012-04" db="EMBL/GenBank/DDBJ databases">
        <title>The Genome Sequence of Loa loa.</title>
        <authorList>
            <consortium name="The Broad Institute Genome Sequencing Platform"/>
            <consortium name="Broad Institute Genome Sequencing Center for Infectious Disease"/>
            <person name="Nutman T.B."/>
            <person name="Fink D.L."/>
            <person name="Russ C."/>
            <person name="Young S."/>
            <person name="Zeng Q."/>
            <person name="Gargeya S."/>
            <person name="Alvarado L."/>
            <person name="Berlin A."/>
            <person name="Chapman S.B."/>
            <person name="Chen Z."/>
            <person name="Freedman E."/>
            <person name="Gellesch M."/>
            <person name="Goldberg J."/>
            <person name="Griggs A."/>
            <person name="Gujja S."/>
            <person name="Heilman E.R."/>
            <person name="Heiman D."/>
            <person name="Howarth C."/>
            <person name="Mehta T."/>
            <person name="Neiman D."/>
            <person name="Pearson M."/>
            <person name="Roberts A."/>
            <person name="Saif S."/>
            <person name="Shea T."/>
            <person name="Shenoy N."/>
            <person name="Sisk P."/>
            <person name="Stolte C."/>
            <person name="Sykes S."/>
            <person name="White J."/>
            <person name="Yandava C."/>
            <person name="Haas B."/>
            <person name="Henn M.R."/>
            <person name="Nusbaum C."/>
            <person name="Birren B."/>
        </authorList>
    </citation>
    <scope>NUCLEOTIDE SEQUENCE [LARGE SCALE GENOMIC DNA]</scope>
</reference>
<dbReference type="GO" id="GO:0003779">
    <property type="term" value="F:actin binding"/>
    <property type="evidence" value="ECO:0007669"/>
    <property type="project" value="UniProtKB-KW"/>
</dbReference>
<dbReference type="InterPro" id="IPR001715">
    <property type="entry name" value="CH_dom"/>
</dbReference>
<dbReference type="Proteomes" id="UP000095285">
    <property type="component" value="Unassembled WGS sequence"/>
</dbReference>
<feature type="coiled-coil region" evidence="14">
    <location>
        <begin position="755"/>
        <end position="821"/>
    </location>
</feature>
<dbReference type="WBParaSite" id="EN70_4344">
    <property type="protein sequence ID" value="EN70_4344"/>
    <property type="gene ID" value="EN70_4344"/>
</dbReference>
<dbReference type="PROSITE" id="PS50021">
    <property type="entry name" value="CH"/>
    <property type="match status" value="2"/>
</dbReference>
<proteinExistence type="predicted"/>
<keyword evidence="7 14" id="KW-0175">Coiled coil</keyword>
<feature type="coiled-coil region" evidence="14">
    <location>
        <begin position="549"/>
        <end position="576"/>
    </location>
</feature>
<dbReference type="InterPro" id="IPR036872">
    <property type="entry name" value="CH_dom_sf"/>
</dbReference>
<keyword evidence="10" id="KW-0206">Cytoskeleton</keyword>
<feature type="coiled-coil region" evidence="14">
    <location>
        <begin position="1741"/>
        <end position="1768"/>
    </location>
</feature>
<comment type="subcellular location">
    <subcellularLocation>
        <location evidence="1">Cytoplasm</location>
        <location evidence="1">Cytoskeleton</location>
    </subcellularLocation>
    <subcellularLocation>
        <location evidence="12">Endomembrane system</location>
        <topology evidence="12">Single-pass type IV membrane protein</topology>
        <orientation evidence="12">Cytoplasmic side</orientation>
    </subcellularLocation>
    <subcellularLocation>
        <location evidence="2">Nucleus membrane</location>
        <topology evidence="2">Single-pass membrane protein</topology>
        <orientation evidence="2">Cytoplasmic side</orientation>
    </subcellularLocation>
    <subcellularLocation>
        <location evidence="13">Nucleus membrane</location>
        <topology evidence="13">Single-pass type IV membrane protein</topology>
    </subcellularLocation>
</comment>
<keyword evidence="9" id="KW-0009">Actin-binding</keyword>
<dbReference type="GO" id="GO:0048471">
    <property type="term" value="C:perinuclear region of cytoplasm"/>
    <property type="evidence" value="ECO:0007669"/>
    <property type="project" value="TreeGrafter"/>
</dbReference>
<keyword evidence="11" id="KW-0539">Nucleus</keyword>
<keyword evidence="4" id="KW-0812">Transmembrane</keyword>
<dbReference type="Gene3D" id="1.10.418.10">
    <property type="entry name" value="Calponin-like domain"/>
    <property type="match status" value="2"/>
</dbReference>
<evidence type="ECO:0000256" key="2">
    <source>
        <dbReference type="ARBA" id="ARBA00004528"/>
    </source>
</evidence>
<name>A0A1I7VMY4_LOALO</name>
<dbReference type="SMART" id="SM00033">
    <property type="entry name" value="CH"/>
    <property type="match status" value="2"/>
</dbReference>
<evidence type="ECO:0000256" key="11">
    <source>
        <dbReference type="ARBA" id="ARBA00023242"/>
    </source>
</evidence>
<dbReference type="Pfam" id="PF00307">
    <property type="entry name" value="CH"/>
    <property type="match status" value="2"/>
</dbReference>
<protein>
    <submittedName>
        <fullName evidence="17">Calponin-homology (CH) domain-containing protein</fullName>
    </submittedName>
</protein>
<evidence type="ECO:0000256" key="6">
    <source>
        <dbReference type="ARBA" id="ARBA00022989"/>
    </source>
</evidence>
<feature type="domain" description="Calponin-homology (CH)" evidence="15">
    <location>
        <begin position="149"/>
        <end position="254"/>
    </location>
</feature>
<evidence type="ECO:0000313" key="16">
    <source>
        <dbReference type="Proteomes" id="UP000095285"/>
    </source>
</evidence>
<dbReference type="STRING" id="7209.A0A1I7VMY4"/>
<keyword evidence="6" id="KW-1133">Transmembrane helix</keyword>
<evidence type="ECO:0000256" key="10">
    <source>
        <dbReference type="ARBA" id="ARBA00023212"/>
    </source>
</evidence>
<evidence type="ECO:0000256" key="1">
    <source>
        <dbReference type="ARBA" id="ARBA00004245"/>
    </source>
</evidence>
<evidence type="ECO:0000259" key="15">
    <source>
        <dbReference type="PROSITE" id="PS50021"/>
    </source>
</evidence>
<dbReference type="PANTHER" id="PTHR21524:SF5">
    <property type="entry name" value="SPECTRIN REPEAT CONTAINING NUCLEAR ENVELOPE PROTEIN 2"/>
    <property type="match status" value="1"/>
</dbReference>
<evidence type="ECO:0000256" key="9">
    <source>
        <dbReference type="ARBA" id="ARBA00023203"/>
    </source>
</evidence>
<dbReference type="FunFam" id="1.10.418.10:FF:000099">
    <property type="entry name" value="Nuclear anchorage protein 1"/>
    <property type="match status" value="1"/>
</dbReference>
<dbReference type="PANTHER" id="PTHR21524">
    <property type="entry name" value="SPECTRIN REPEAT CONTAINING NUCLEAR ENVELOPE PROTEIN 2"/>
    <property type="match status" value="1"/>
</dbReference>
<dbReference type="GO" id="GO:0019894">
    <property type="term" value="F:kinesin binding"/>
    <property type="evidence" value="ECO:0007669"/>
    <property type="project" value="TreeGrafter"/>
</dbReference>
<evidence type="ECO:0000256" key="13">
    <source>
        <dbReference type="ARBA" id="ARBA00060498"/>
    </source>
</evidence>
<evidence type="ECO:0000256" key="14">
    <source>
        <dbReference type="SAM" id="Coils"/>
    </source>
</evidence>
<feature type="domain" description="Calponin-homology (CH)" evidence="15">
    <location>
        <begin position="1"/>
        <end position="102"/>
    </location>
</feature>
<evidence type="ECO:0000256" key="7">
    <source>
        <dbReference type="ARBA" id="ARBA00023054"/>
    </source>
</evidence>
<evidence type="ECO:0000256" key="8">
    <source>
        <dbReference type="ARBA" id="ARBA00023136"/>
    </source>
</evidence>
<keyword evidence="3" id="KW-0963">Cytoplasm</keyword>
<evidence type="ECO:0000313" key="17">
    <source>
        <dbReference type="WBParaSite" id="EN70_4344"/>
    </source>
</evidence>
<reference evidence="17" key="2">
    <citation type="submission" date="2016-11" db="UniProtKB">
        <authorList>
            <consortium name="WormBaseParasite"/>
        </authorList>
    </citation>
    <scope>IDENTIFICATION</scope>
</reference>
<evidence type="ECO:0000256" key="12">
    <source>
        <dbReference type="ARBA" id="ARBA00060457"/>
    </source>
</evidence>
<evidence type="ECO:0000256" key="5">
    <source>
        <dbReference type="ARBA" id="ARBA00022737"/>
    </source>
</evidence>
<dbReference type="GO" id="GO:0007010">
    <property type="term" value="P:cytoskeleton organization"/>
    <property type="evidence" value="ECO:0007669"/>
    <property type="project" value="TreeGrafter"/>
</dbReference>
<keyword evidence="16" id="KW-1185">Reference proteome</keyword>
<keyword evidence="5" id="KW-0677">Repeat</keyword>
<dbReference type="SUPFAM" id="SSF47576">
    <property type="entry name" value="Calponin-homology domain, CH-domain"/>
    <property type="match status" value="1"/>
</dbReference>
<dbReference type="GO" id="GO:0007097">
    <property type="term" value="P:nuclear migration"/>
    <property type="evidence" value="ECO:0007669"/>
    <property type="project" value="TreeGrafter"/>
</dbReference>
<dbReference type="GO" id="GO:0006997">
    <property type="term" value="P:nucleus organization"/>
    <property type="evidence" value="ECO:0007669"/>
    <property type="project" value="TreeGrafter"/>
</dbReference>
<sequence length="1826" mass="211323">MAFNTSLIDHSHSSSELVEDLFEDLRDGVLLCHLIEVLTGEALPVNKAKESKRVHHISNLTTALAALRRRGLDLVNNNPADIANGNPRIICGLIWQMILHFQIETNVQLLKEWGFELELANSPSTSRIGNGNSPFGKLPYQLRVGHLKAPVDRVILRWVNAQLARPYNIKLTDMDKSWRDGVAFNALIHRVRPELVDMDIVYRSTPKANLQQAFRLAKEHLHIRPLLDVEDMLCDKSDKRSVITYVSQFIRTLKHLRPIATYPVIDDHSLITWMEDTLSILRSSVSTSLYDQYQRYLSLRKQYFEHRSAYYSLREHASTLPEGEWNQIETSWKRIGEQLEDWSHSLECELPEKLSELAQWLSTAEQMIQNPVDVRMDDVQLSLSNINESISHHKIHFSEFPYRSERFQSIYLSRRVDEREVAVELLEPLKIRFNALAAAAPCRLQYLYRMQAHYQLLSNADTLNQKMERWKSSDSAAAIQKSMKEYKMEADSAPAKKFKRLLTHLKEVYSEASLKETDYVIKQCEDASLETVEKFQHLKSHLDELFKFWRDFENTTAKIEERIARLERDKHSLIGEDDKELLVHCERIRDGIARFANNQVQQVVSSRLSELKKRFNTVKLKIPVKVGIHLQENALSEKLLRTKVTLSGRENVATSTLDAQGLGQSRLQKWLIMARQQMSTVVIDLNSLEQAINQVVNCLREVQEVENERMALLKTRSTNSDQSAGEYRKLRSDLQILLQRMKNVRPLFLSFEKNYKNLLHWLNNQEDEKENEESEKSDMISHMAFLLETLSRNEYREWIDCDCLQHRLDELKYRMKERKKQLVEAVESAEIATRTAALTKKKKLLEQSVESWADIKTWVDNITEIDSHLEFIFSTANSTSIPVSDEFNSEKKRLQKEWQQKTEAIAELQMIHDAIEILRNKLVENPRLSELIFLNAEINNLSRQCMNVVDPSVTGLRNCYLKEIEEELRTAITESFSRAEQRVIELSAVGETDVRLAVDILQDYEQEAQGILSDDPRLVGLVVAIKEAQKTLQAKMDLFTGLQHFYDSLDAIKQENEQWNSITSQQIEGVSVRLEELLKLIENECAPEANALCSQFESIQSSFFQLEFDRIKEKLRILVLQLDRLVDFMAKRKILLLKFKEFQKFVQDAEDTLLRTMHDASIGVEVDMHRITNEMSAMFDKLDNLGKELTACQLDAKITIADISVVDAINRIKNISLDASSTDESMGFSKRFQEFFDVSSQLEGAFCTDIYTCEHLDGVVEFITISMENGKKEAELMVRLETIADDLIAQEKSKANDILSKLKRIMDKRQEVRRVTVEDCVERWLILLTQKEDELETVIERDINDQNMDAFQIDEVTKWIPWKKELDQLTLLIKNNNIQWRKSFDELVEKAANFDVRIVLFKNTFVKAKHREQRIYAKLAPFAKWIDLMEEDLNQAESSDDTFEKEERLRNIYIICLSHQKLVDKLLSCKLNPPQSNEIKFHCDRYFTLLHRTASWNFPEGQAISTHLSDLPSSLMLSQISVSSLSASGIDEDENRTGIQVKETPEIRLLLSDIDSELNILADSLTKLNADYAQSLKPLSSAQADMEKLRQVNQFRLKDLNKRRCQLVTACDNLSRKVSGDDFSVVRSLVLHLHSLEEPYMTFMRELQKEIDDEITSQANYDNIAKKLNELNINIDQRARNAIQDVVEDELRRSSNIKQNDLLELKQKLQDVNTCIADETGATAVGTPLSSTTDEEESRRLEHKKEQMRMMQSELAKLEEQISSANQLLAYDVDLKDVNNPEDIGEKARNIENMEQLIVLALDKLKDNDRSMMTNEQRINMEKDVG</sequence>
<evidence type="ECO:0000256" key="4">
    <source>
        <dbReference type="ARBA" id="ARBA00022692"/>
    </source>
</evidence>
<evidence type="ECO:0000256" key="3">
    <source>
        <dbReference type="ARBA" id="ARBA00022490"/>
    </source>
</evidence>
<dbReference type="GO" id="GO:0005856">
    <property type="term" value="C:cytoskeleton"/>
    <property type="evidence" value="ECO:0007669"/>
    <property type="project" value="UniProtKB-SubCell"/>
</dbReference>
<dbReference type="GO" id="GO:0031965">
    <property type="term" value="C:nuclear membrane"/>
    <property type="evidence" value="ECO:0007669"/>
    <property type="project" value="UniProtKB-SubCell"/>
</dbReference>
<accession>A0A1I7VMY4</accession>
<organism evidence="16 17">
    <name type="scientific">Loa loa</name>
    <name type="common">Eye worm</name>
    <name type="synonym">Filaria loa</name>
    <dbReference type="NCBI Taxonomy" id="7209"/>
    <lineage>
        <taxon>Eukaryota</taxon>
        <taxon>Metazoa</taxon>
        <taxon>Ecdysozoa</taxon>
        <taxon>Nematoda</taxon>
        <taxon>Chromadorea</taxon>
        <taxon>Rhabditida</taxon>
        <taxon>Spirurina</taxon>
        <taxon>Spiruromorpha</taxon>
        <taxon>Filarioidea</taxon>
        <taxon>Onchocercidae</taxon>
        <taxon>Loa</taxon>
    </lineage>
</organism>
<keyword evidence="8" id="KW-0472">Membrane</keyword>
<dbReference type="eggNOG" id="KOG0516">
    <property type="taxonomic scope" value="Eukaryota"/>
</dbReference>